<dbReference type="Proteomes" id="UP000594638">
    <property type="component" value="Unassembled WGS sequence"/>
</dbReference>
<name>A0A8S0R8Z7_OLEEU</name>
<evidence type="ECO:0000313" key="2">
    <source>
        <dbReference type="Proteomes" id="UP000594638"/>
    </source>
</evidence>
<comment type="caution">
    <text evidence="1">The sequence shown here is derived from an EMBL/GenBank/DDBJ whole genome shotgun (WGS) entry which is preliminary data.</text>
</comment>
<evidence type="ECO:0000313" key="1">
    <source>
        <dbReference type="EMBL" id="CAA2974886.1"/>
    </source>
</evidence>
<gene>
    <name evidence="1" type="ORF">OLEA9_A013904</name>
</gene>
<protein>
    <submittedName>
        <fullName evidence="1">Uncharacterized protein</fullName>
    </submittedName>
</protein>
<dbReference type="EMBL" id="CACTIH010002208">
    <property type="protein sequence ID" value="CAA2974886.1"/>
    <property type="molecule type" value="Genomic_DNA"/>
</dbReference>
<dbReference type="AlphaFoldDB" id="A0A8S0R8Z7"/>
<accession>A0A8S0R8Z7</accession>
<dbReference type="Gramene" id="OE9A013904T1">
    <property type="protein sequence ID" value="OE9A013904C1"/>
    <property type="gene ID" value="OE9A013904"/>
</dbReference>
<proteinExistence type="predicted"/>
<keyword evidence="2" id="KW-1185">Reference proteome</keyword>
<dbReference type="OrthoDB" id="1928087at2759"/>
<organism evidence="1 2">
    <name type="scientific">Olea europaea subsp. europaea</name>
    <dbReference type="NCBI Taxonomy" id="158383"/>
    <lineage>
        <taxon>Eukaryota</taxon>
        <taxon>Viridiplantae</taxon>
        <taxon>Streptophyta</taxon>
        <taxon>Embryophyta</taxon>
        <taxon>Tracheophyta</taxon>
        <taxon>Spermatophyta</taxon>
        <taxon>Magnoliopsida</taxon>
        <taxon>eudicotyledons</taxon>
        <taxon>Gunneridae</taxon>
        <taxon>Pentapetalae</taxon>
        <taxon>asterids</taxon>
        <taxon>lamiids</taxon>
        <taxon>Lamiales</taxon>
        <taxon>Oleaceae</taxon>
        <taxon>Oleeae</taxon>
        <taxon>Olea</taxon>
    </lineage>
</organism>
<reference evidence="1 2" key="1">
    <citation type="submission" date="2019-12" db="EMBL/GenBank/DDBJ databases">
        <authorList>
            <person name="Alioto T."/>
            <person name="Alioto T."/>
            <person name="Gomez Garrido J."/>
        </authorList>
    </citation>
    <scope>NUCLEOTIDE SEQUENCE [LARGE SCALE GENOMIC DNA]</scope>
</reference>
<sequence length="200" mass="22156">MKVPCSAKDDTIAMDVAISEVLVTDSVLEDETGTSNASSEKSDIDSVELPLCRSQKENNNTIGFDDASFVKEHIENSELERETKKRSITRTGYNSVVSTSGIAESVVPDSFDSDESRYSSINQHGLFPDTEKDHQSSFQLKNYGDQTLDLSVCVDAEAESPVQAIAVKDHEINLHSELRMFVNNDPREGEVPYLNLQYVS</sequence>